<dbReference type="EMBL" id="CAJOBC010098094">
    <property type="protein sequence ID" value="CAF4451885.1"/>
    <property type="molecule type" value="Genomic_DNA"/>
</dbReference>
<sequence>MSVCSEKIIMMQWNFIYLFLCYYLMFVIVNITNSLTINEYSIDYERTLLCYSCHGEDCKSVTSDSSQTLCNIDRQLCWAGYINNQFHRTCSSRYCTPSDISLDDDVRIETCLPTRDNIMPFLKIKPTKTISAIITTTSISKTTSSNKSSTNVTKSSPSSFIDDFVEDEELNDSEIFQNTRDKNWNVSDPSTFDISWKRTSYDDSSATTNYRQSINFIIIVICSLFTMVVL</sequence>
<dbReference type="AlphaFoldDB" id="A0A815ZJ60"/>
<keyword evidence="1" id="KW-0812">Transmembrane</keyword>
<keyword evidence="1" id="KW-0472">Membrane</keyword>
<dbReference type="Proteomes" id="UP000681722">
    <property type="component" value="Unassembled WGS sequence"/>
</dbReference>
<evidence type="ECO:0000313" key="2">
    <source>
        <dbReference type="EMBL" id="CAF1583500.1"/>
    </source>
</evidence>
<dbReference type="Proteomes" id="UP000663829">
    <property type="component" value="Unassembled WGS sequence"/>
</dbReference>
<dbReference type="OrthoDB" id="10006870at2759"/>
<comment type="caution">
    <text evidence="2">The sequence shown here is derived from an EMBL/GenBank/DDBJ whole genome shotgun (WGS) entry which is preliminary data.</text>
</comment>
<feature type="transmembrane region" description="Helical" evidence="1">
    <location>
        <begin position="15"/>
        <end position="36"/>
    </location>
</feature>
<accession>A0A815ZJ60</accession>
<keyword evidence="4" id="KW-1185">Reference proteome</keyword>
<proteinExistence type="predicted"/>
<name>A0A815ZJ60_9BILA</name>
<evidence type="ECO:0000256" key="1">
    <source>
        <dbReference type="SAM" id="Phobius"/>
    </source>
</evidence>
<evidence type="ECO:0000313" key="4">
    <source>
        <dbReference type="Proteomes" id="UP000663829"/>
    </source>
</evidence>
<reference evidence="2" key="1">
    <citation type="submission" date="2021-02" db="EMBL/GenBank/DDBJ databases">
        <authorList>
            <person name="Nowell W R."/>
        </authorList>
    </citation>
    <scope>NUCLEOTIDE SEQUENCE</scope>
</reference>
<protein>
    <submittedName>
        <fullName evidence="2">Uncharacterized protein</fullName>
    </submittedName>
</protein>
<feature type="transmembrane region" description="Helical" evidence="1">
    <location>
        <begin position="213"/>
        <end position="229"/>
    </location>
</feature>
<keyword evidence="1" id="KW-1133">Transmembrane helix</keyword>
<dbReference type="EMBL" id="CAJNOQ010032086">
    <property type="protein sequence ID" value="CAF1583500.1"/>
    <property type="molecule type" value="Genomic_DNA"/>
</dbReference>
<gene>
    <name evidence="2" type="ORF">GPM918_LOCUS41251</name>
    <name evidence="3" type="ORF">SRO942_LOCUS42285</name>
</gene>
<evidence type="ECO:0000313" key="3">
    <source>
        <dbReference type="EMBL" id="CAF4451885.1"/>
    </source>
</evidence>
<organism evidence="2 4">
    <name type="scientific">Didymodactylos carnosus</name>
    <dbReference type="NCBI Taxonomy" id="1234261"/>
    <lineage>
        <taxon>Eukaryota</taxon>
        <taxon>Metazoa</taxon>
        <taxon>Spiralia</taxon>
        <taxon>Gnathifera</taxon>
        <taxon>Rotifera</taxon>
        <taxon>Eurotatoria</taxon>
        <taxon>Bdelloidea</taxon>
        <taxon>Philodinida</taxon>
        <taxon>Philodinidae</taxon>
        <taxon>Didymodactylos</taxon>
    </lineage>
</organism>